<sequence length="480" mass="55188">MVGHAFKYLHCPRIPPSIYVKVKSQTTAALRTIFAHVVVPTEMPAKEDFGDIDFLVSSALHFPHSNNAKNFDWEGCVSRIKSTLNTSHGRRGFKNPGCMYFAIRVPDTEDYYWVQVDVKVCFKPDMFEWETFELNYASNSKMIGSMVKPLGLTIDPKGLHVRVDEIEATNFLGSMVWVSKDPRDVLRITGLDRRIVDAGFKTKEEIYGYFTGSWLFNPAHFAARLGEEQYFCRLEDRSPHWTYFIKEWVPKHYPGYCFGQDEPIRSVSCEYNESQVSLELHEWYKRTRACVREKVFIMFPHIPSGYYTKRAAHVKEQEEHRLRAIIMAALPVGEIGWKDEFHKPQIKIKQPEPVEPRTSEFKPTAAGELTPSLTPIEDVRNKELHLSDFVLPVSTSLPPSPWNVPLFLDPLPRDPPILCMPHLPPANMSPEAKLLCLARWTLFDPIHGAPYLISLPRDKDFQMNWAGAKYLGVSDQILVE</sequence>
<dbReference type="AlphaFoldDB" id="A0A7U2EW39"/>
<gene>
    <name evidence="1" type="ORF">JI435_072850</name>
</gene>
<dbReference type="VEuPathDB" id="FungiDB:JI435_072850"/>
<name>A0A7U2EW39_PHANO</name>
<accession>A0A7U2EW39</accession>
<dbReference type="OMA" id="CMYFAIR"/>
<dbReference type="Proteomes" id="UP000663193">
    <property type="component" value="Chromosome 4"/>
</dbReference>
<evidence type="ECO:0000313" key="2">
    <source>
        <dbReference type="Proteomes" id="UP000663193"/>
    </source>
</evidence>
<dbReference type="OrthoDB" id="4708870at2759"/>
<proteinExistence type="predicted"/>
<protein>
    <submittedName>
        <fullName evidence="1">Uncharacterized protein</fullName>
    </submittedName>
</protein>
<keyword evidence="2" id="KW-1185">Reference proteome</keyword>
<dbReference type="EMBL" id="CP069026">
    <property type="protein sequence ID" value="QRC93992.1"/>
    <property type="molecule type" value="Genomic_DNA"/>
</dbReference>
<organism evidence="1 2">
    <name type="scientific">Phaeosphaeria nodorum (strain SN15 / ATCC MYA-4574 / FGSC 10173)</name>
    <name type="common">Glume blotch fungus</name>
    <name type="synonym">Parastagonospora nodorum</name>
    <dbReference type="NCBI Taxonomy" id="321614"/>
    <lineage>
        <taxon>Eukaryota</taxon>
        <taxon>Fungi</taxon>
        <taxon>Dikarya</taxon>
        <taxon>Ascomycota</taxon>
        <taxon>Pezizomycotina</taxon>
        <taxon>Dothideomycetes</taxon>
        <taxon>Pleosporomycetidae</taxon>
        <taxon>Pleosporales</taxon>
        <taxon>Pleosporineae</taxon>
        <taxon>Phaeosphaeriaceae</taxon>
        <taxon>Parastagonospora</taxon>
    </lineage>
</organism>
<reference evidence="2" key="1">
    <citation type="journal article" date="2021" name="BMC Genomics">
        <title>Chromosome-level genome assembly and manually-curated proteome of model necrotroph Parastagonospora nodorum Sn15 reveals a genome-wide trove of candidate effector homologs, and redundancy of virulence-related functions within an accessory chromosome.</title>
        <authorList>
            <person name="Bertazzoni S."/>
            <person name="Jones D.A.B."/>
            <person name="Phan H.T."/>
            <person name="Tan K.-C."/>
            <person name="Hane J.K."/>
        </authorList>
    </citation>
    <scope>NUCLEOTIDE SEQUENCE [LARGE SCALE GENOMIC DNA]</scope>
    <source>
        <strain evidence="2">SN15 / ATCC MYA-4574 / FGSC 10173)</strain>
    </source>
</reference>
<evidence type="ECO:0000313" key="1">
    <source>
        <dbReference type="EMBL" id="QRC93992.1"/>
    </source>
</evidence>